<dbReference type="Proteomes" id="UP001177003">
    <property type="component" value="Chromosome 8"/>
</dbReference>
<dbReference type="EMBL" id="OX465084">
    <property type="protein sequence ID" value="CAI9296818.1"/>
    <property type="molecule type" value="Genomic_DNA"/>
</dbReference>
<keyword evidence="2" id="KW-1185">Reference proteome</keyword>
<reference evidence="1" key="1">
    <citation type="submission" date="2023-04" db="EMBL/GenBank/DDBJ databases">
        <authorList>
            <person name="Vijverberg K."/>
            <person name="Xiong W."/>
            <person name="Schranz E."/>
        </authorList>
    </citation>
    <scope>NUCLEOTIDE SEQUENCE</scope>
</reference>
<gene>
    <name evidence="1" type="ORF">LSALG_LOCUS35668</name>
</gene>
<evidence type="ECO:0000313" key="1">
    <source>
        <dbReference type="EMBL" id="CAI9296818.1"/>
    </source>
</evidence>
<proteinExistence type="predicted"/>
<organism evidence="1 2">
    <name type="scientific">Lactuca saligna</name>
    <name type="common">Willowleaf lettuce</name>
    <dbReference type="NCBI Taxonomy" id="75948"/>
    <lineage>
        <taxon>Eukaryota</taxon>
        <taxon>Viridiplantae</taxon>
        <taxon>Streptophyta</taxon>
        <taxon>Embryophyta</taxon>
        <taxon>Tracheophyta</taxon>
        <taxon>Spermatophyta</taxon>
        <taxon>Magnoliopsida</taxon>
        <taxon>eudicotyledons</taxon>
        <taxon>Gunneridae</taxon>
        <taxon>Pentapetalae</taxon>
        <taxon>asterids</taxon>
        <taxon>campanulids</taxon>
        <taxon>Asterales</taxon>
        <taxon>Asteraceae</taxon>
        <taxon>Cichorioideae</taxon>
        <taxon>Cichorieae</taxon>
        <taxon>Lactucinae</taxon>
        <taxon>Lactuca</taxon>
    </lineage>
</organism>
<name>A0AA36EHU0_LACSI</name>
<protein>
    <submittedName>
        <fullName evidence="1">Uncharacterized protein</fullName>
    </submittedName>
</protein>
<accession>A0AA36EHU0</accession>
<dbReference type="AlphaFoldDB" id="A0AA36EHU0"/>
<evidence type="ECO:0000313" key="2">
    <source>
        <dbReference type="Proteomes" id="UP001177003"/>
    </source>
</evidence>
<sequence>MVNLSFQKVFEKLEDLKNGVMLAPKFGPFHDDSIGEEDEYDLTVSGEREDDEDIADEKVMLALQLEKSHLHSKRSFPTKRKRNDPHTLSRLIYLTLSNAASRWLKSK</sequence>